<keyword evidence="4 5" id="KW-0067">ATP-binding</keyword>
<dbReference type="SUPFAM" id="SSF56112">
    <property type="entry name" value="Protein kinase-like (PK-like)"/>
    <property type="match status" value="1"/>
</dbReference>
<dbReference type="Pfam" id="PF08376">
    <property type="entry name" value="NIT"/>
    <property type="match status" value="1"/>
</dbReference>
<dbReference type="InterPro" id="IPR013587">
    <property type="entry name" value="Nitrate/nitrite_sensing"/>
</dbReference>
<dbReference type="InterPro" id="IPR000719">
    <property type="entry name" value="Prot_kinase_dom"/>
</dbReference>
<dbReference type="PANTHER" id="PTHR44329">
    <property type="entry name" value="SERINE/THREONINE-PROTEIN KINASE TNNI3K-RELATED"/>
    <property type="match status" value="1"/>
</dbReference>
<sequence length="513" mass="57617">MRKIRYTLIVQRLLDMISKGLESLRHTHVGSTIASYLIFLNYKEYVGRERAFGGSLISVGGKFENNRLYTTFVGIKAAQTALSRAFLLTASIKAREVYMREVSVLPQELAEFTDKLLLSQSAAEEVMCDKTPEWWFKLMTIRMDVMETVQKCIIEEAHEQMGVKHVDKGVLSAPLLPAWERTIAQESHTEVSDGRKADAEDADYGKTYVTITNSQDPTKCTRIDFERQIGTGMGGAIFLGTLPPGVKCAVKVCDVIGPEGEEVEDAAELLREFVREVSVVGVMRHPNIVKLFGSCLRPPRYAMVLEYMDGGTLWDKLRGAPESINFLDFAIQMTRGLQYIHDVAGLMHRDLKSTNLLLNTRNRLKIADFGLCCLGDDGQTNQVMEVGTLRWMAPEILLHESYGQAADMYSYAIILWELLTKQIPYADLQTAGRLRKSTMSRLARDFMRLKMPDGTPSVIRKLISACWHPVPSKRPGTGHCLAILEKYASSAKESDKKFLSRVHSPPGVEPFYS</sequence>
<dbReference type="AlphaFoldDB" id="A0A7S1SXI6"/>
<dbReference type="PROSITE" id="PS00107">
    <property type="entry name" value="PROTEIN_KINASE_ATP"/>
    <property type="match status" value="1"/>
</dbReference>
<evidence type="ECO:0000259" key="6">
    <source>
        <dbReference type="PROSITE" id="PS50011"/>
    </source>
</evidence>
<evidence type="ECO:0000256" key="3">
    <source>
        <dbReference type="ARBA" id="ARBA00022777"/>
    </source>
</evidence>
<dbReference type="Gene3D" id="3.30.200.20">
    <property type="entry name" value="Phosphorylase Kinase, domain 1"/>
    <property type="match status" value="1"/>
</dbReference>
<feature type="binding site" evidence="5">
    <location>
        <position position="251"/>
    </location>
    <ligand>
        <name>ATP</name>
        <dbReference type="ChEBI" id="CHEBI:30616"/>
    </ligand>
</feature>
<dbReference type="InterPro" id="IPR051681">
    <property type="entry name" value="Ser/Thr_Kinases-Pseudokinases"/>
</dbReference>
<dbReference type="InterPro" id="IPR017441">
    <property type="entry name" value="Protein_kinase_ATP_BS"/>
</dbReference>
<keyword evidence="3" id="KW-0418">Kinase</keyword>
<dbReference type="CDD" id="cd13999">
    <property type="entry name" value="STKc_MAP3K-like"/>
    <property type="match status" value="1"/>
</dbReference>
<evidence type="ECO:0000313" key="7">
    <source>
        <dbReference type="EMBL" id="CAD9211339.1"/>
    </source>
</evidence>
<organism evidence="7">
    <name type="scientific">Tetraselmis chuii</name>
    <dbReference type="NCBI Taxonomy" id="63592"/>
    <lineage>
        <taxon>Eukaryota</taxon>
        <taxon>Viridiplantae</taxon>
        <taxon>Chlorophyta</taxon>
        <taxon>core chlorophytes</taxon>
        <taxon>Chlorodendrophyceae</taxon>
        <taxon>Chlorodendrales</taxon>
        <taxon>Chlorodendraceae</taxon>
        <taxon>Tetraselmis</taxon>
    </lineage>
</organism>
<name>A0A7S1SXI6_9CHLO</name>
<evidence type="ECO:0000256" key="1">
    <source>
        <dbReference type="ARBA" id="ARBA00022679"/>
    </source>
</evidence>
<dbReference type="InterPro" id="IPR008271">
    <property type="entry name" value="Ser/Thr_kinase_AS"/>
</dbReference>
<dbReference type="PROSITE" id="PS50011">
    <property type="entry name" value="PROTEIN_KINASE_DOM"/>
    <property type="match status" value="1"/>
</dbReference>
<dbReference type="EMBL" id="HBGG01026269">
    <property type="protein sequence ID" value="CAD9211339.1"/>
    <property type="molecule type" value="Transcribed_RNA"/>
</dbReference>
<dbReference type="InterPro" id="IPR011009">
    <property type="entry name" value="Kinase-like_dom_sf"/>
</dbReference>
<evidence type="ECO:0000256" key="2">
    <source>
        <dbReference type="ARBA" id="ARBA00022741"/>
    </source>
</evidence>
<evidence type="ECO:0000256" key="4">
    <source>
        <dbReference type="ARBA" id="ARBA00022840"/>
    </source>
</evidence>
<keyword evidence="1" id="KW-0808">Transferase</keyword>
<dbReference type="Pfam" id="PF00069">
    <property type="entry name" value="Pkinase"/>
    <property type="match status" value="1"/>
</dbReference>
<reference evidence="7" key="1">
    <citation type="submission" date="2021-01" db="EMBL/GenBank/DDBJ databases">
        <authorList>
            <person name="Corre E."/>
            <person name="Pelletier E."/>
            <person name="Niang G."/>
            <person name="Scheremetjew M."/>
            <person name="Finn R."/>
            <person name="Kale V."/>
            <person name="Holt S."/>
            <person name="Cochrane G."/>
            <person name="Meng A."/>
            <person name="Brown T."/>
            <person name="Cohen L."/>
        </authorList>
    </citation>
    <scope>NUCLEOTIDE SEQUENCE</scope>
    <source>
        <strain evidence="7">PLY429</strain>
    </source>
</reference>
<dbReference type="GO" id="GO:0004674">
    <property type="term" value="F:protein serine/threonine kinase activity"/>
    <property type="evidence" value="ECO:0007669"/>
    <property type="project" value="TreeGrafter"/>
</dbReference>
<gene>
    <name evidence="7" type="ORF">TCHU04912_LOCUS13578</name>
</gene>
<protein>
    <recommendedName>
        <fullName evidence="6">Protein kinase domain-containing protein</fullName>
    </recommendedName>
</protein>
<evidence type="ECO:0000256" key="5">
    <source>
        <dbReference type="PROSITE-ProRule" id="PRU10141"/>
    </source>
</evidence>
<dbReference type="Gene3D" id="1.10.510.10">
    <property type="entry name" value="Transferase(Phosphotransferase) domain 1"/>
    <property type="match status" value="1"/>
</dbReference>
<accession>A0A7S1SXI6</accession>
<dbReference type="PANTHER" id="PTHR44329:SF288">
    <property type="entry name" value="MITOGEN-ACTIVATED PROTEIN KINASE KINASE KINASE 20"/>
    <property type="match status" value="1"/>
</dbReference>
<dbReference type="GO" id="GO:0005524">
    <property type="term" value="F:ATP binding"/>
    <property type="evidence" value="ECO:0007669"/>
    <property type="project" value="UniProtKB-UniRule"/>
</dbReference>
<proteinExistence type="predicted"/>
<keyword evidence="2 5" id="KW-0547">Nucleotide-binding</keyword>
<dbReference type="PROSITE" id="PS00108">
    <property type="entry name" value="PROTEIN_KINASE_ST"/>
    <property type="match status" value="1"/>
</dbReference>
<dbReference type="SMART" id="SM00220">
    <property type="entry name" value="S_TKc"/>
    <property type="match status" value="1"/>
</dbReference>
<feature type="domain" description="Protein kinase" evidence="6">
    <location>
        <begin position="223"/>
        <end position="488"/>
    </location>
</feature>